<sequence>MPLSCNLCRGILIEDHCIMDRRTAIKFLGATIPTLFLSKFSLSQAHLGKAPFNPDWRSLENYQVPEWFRDAKFGIWAHWGPQCQPERGDWYARGMYQEGSDQYNYHVEKYGHPSVFGFKDVIHQWKAENWNPEELMELYQNAGAQYFMALANHHDNLDLYRSSHHQWNSVNVGPRKDIIKGWESAAKKRGLKFGVSVHAAHAWTWYETAQRSDKEGKFAGIPYDGKLTKKDGAGKWWAAYDPQELYAQDHALSLDSKDDNTVHRQWHWDVNSGVSVPTKAYCENFKARTLELINNYKPDIVYFDDTVLPLYPISNVGLEIVADFYNKSVQANKGKVNVVINGKILNEQQRKCLVWDIERGQSNTIEPQPWQTCTCIGSWHYDRRIYENNHYKSAKTVIHMLIDVVSKNGNLLLSVPLRGDGSIDDRAKEVVQGIGSWMAIHKEAIVGTRPWRIFGEGPAQEEAPSLHVQGFNEGKGKAFTGDDVRFTTKGNVMYAFIMGTLTKKQLQLKSLGSLSPNSRKVKSVRILGYADNIVYTQLDAALQVTLPDDFIQNNIATVLEIA</sequence>
<feature type="domain" description="Alpha-L-fucosidase C-terminal" evidence="7">
    <location>
        <begin position="482"/>
        <end position="549"/>
    </location>
</feature>
<keyword evidence="5" id="KW-0326">Glycosidase</keyword>
<dbReference type="EC" id="3.2.1.51" evidence="2"/>
<evidence type="ECO:0000259" key="7">
    <source>
        <dbReference type="Pfam" id="PF16757"/>
    </source>
</evidence>
<dbReference type="PANTHER" id="PTHR10030:SF37">
    <property type="entry name" value="ALPHA-L-FUCOSIDASE-RELATED"/>
    <property type="match status" value="1"/>
</dbReference>
<accession>A0A562MLF2</accession>
<dbReference type="GO" id="GO:0004560">
    <property type="term" value="F:alpha-L-fucosidase activity"/>
    <property type="evidence" value="ECO:0007669"/>
    <property type="project" value="InterPro"/>
</dbReference>
<dbReference type="GO" id="GO:0016139">
    <property type="term" value="P:glycoside catabolic process"/>
    <property type="evidence" value="ECO:0007669"/>
    <property type="project" value="TreeGrafter"/>
</dbReference>
<dbReference type="Pfam" id="PF01120">
    <property type="entry name" value="Alpha_L_fucos"/>
    <property type="match status" value="1"/>
</dbReference>
<gene>
    <name evidence="8" type="ORF">IQ31_02134</name>
</gene>
<dbReference type="InterPro" id="IPR017853">
    <property type="entry name" value="GH"/>
</dbReference>
<protein>
    <recommendedName>
        <fullName evidence="2">alpha-L-fucosidase</fullName>
        <ecNumber evidence="2">3.2.1.51</ecNumber>
    </recommendedName>
</protein>
<dbReference type="SUPFAM" id="SSF51445">
    <property type="entry name" value="(Trans)glycosidases"/>
    <property type="match status" value="1"/>
</dbReference>
<evidence type="ECO:0000313" key="8">
    <source>
        <dbReference type="EMBL" id="TWI20743.1"/>
    </source>
</evidence>
<dbReference type="InterPro" id="IPR000933">
    <property type="entry name" value="Glyco_hydro_29"/>
</dbReference>
<evidence type="ECO:0000256" key="4">
    <source>
        <dbReference type="ARBA" id="ARBA00022801"/>
    </source>
</evidence>
<organism evidence="8 9">
    <name type="scientific">Sphingobacterium siyangense</name>
    <dbReference type="NCBI Taxonomy" id="459529"/>
    <lineage>
        <taxon>Bacteria</taxon>
        <taxon>Pseudomonadati</taxon>
        <taxon>Bacteroidota</taxon>
        <taxon>Sphingobacteriia</taxon>
        <taxon>Sphingobacteriales</taxon>
        <taxon>Sphingobacteriaceae</taxon>
        <taxon>Sphingobacterium</taxon>
    </lineage>
</organism>
<evidence type="ECO:0000256" key="5">
    <source>
        <dbReference type="ARBA" id="ARBA00023295"/>
    </source>
</evidence>
<keyword evidence="3" id="KW-0732">Signal</keyword>
<comment type="similarity">
    <text evidence="1">Belongs to the glycosyl hydrolase 29 family.</text>
</comment>
<dbReference type="GO" id="GO:0005764">
    <property type="term" value="C:lysosome"/>
    <property type="evidence" value="ECO:0007669"/>
    <property type="project" value="TreeGrafter"/>
</dbReference>
<dbReference type="GO" id="GO:0006004">
    <property type="term" value="P:fucose metabolic process"/>
    <property type="evidence" value="ECO:0007669"/>
    <property type="project" value="TreeGrafter"/>
</dbReference>
<dbReference type="AlphaFoldDB" id="A0A562MLF2"/>
<evidence type="ECO:0000256" key="2">
    <source>
        <dbReference type="ARBA" id="ARBA00012662"/>
    </source>
</evidence>
<feature type="domain" description="Glycoside hydrolase family 29 N-terminal" evidence="6">
    <location>
        <begin position="44"/>
        <end position="443"/>
    </location>
</feature>
<dbReference type="Pfam" id="PF16757">
    <property type="entry name" value="Fucosidase_C"/>
    <property type="match status" value="1"/>
</dbReference>
<dbReference type="EMBL" id="VLKR01000009">
    <property type="protein sequence ID" value="TWI20743.1"/>
    <property type="molecule type" value="Genomic_DNA"/>
</dbReference>
<dbReference type="Gene3D" id="2.60.40.1180">
    <property type="entry name" value="Golgi alpha-mannosidase II"/>
    <property type="match status" value="1"/>
</dbReference>
<dbReference type="Proteomes" id="UP000315908">
    <property type="component" value="Unassembled WGS sequence"/>
</dbReference>
<dbReference type="PANTHER" id="PTHR10030">
    <property type="entry name" value="ALPHA-L-FUCOSIDASE"/>
    <property type="match status" value="1"/>
</dbReference>
<evidence type="ECO:0000259" key="6">
    <source>
        <dbReference type="Pfam" id="PF01120"/>
    </source>
</evidence>
<dbReference type="InterPro" id="IPR013780">
    <property type="entry name" value="Glyco_hydro_b"/>
</dbReference>
<dbReference type="InterPro" id="IPR057739">
    <property type="entry name" value="Glyco_hydro_29_N"/>
</dbReference>
<keyword evidence="4" id="KW-0378">Hydrolase</keyword>
<proteinExistence type="inferred from homology"/>
<dbReference type="InterPro" id="IPR031919">
    <property type="entry name" value="Fucosidase_C"/>
</dbReference>
<dbReference type="Gene3D" id="3.20.20.80">
    <property type="entry name" value="Glycosidases"/>
    <property type="match status" value="1"/>
</dbReference>
<comment type="caution">
    <text evidence="8">The sequence shown here is derived from an EMBL/GenBank/DDBJ whole genome shotgun (WGS) entry which is preliminary data.</text>
</comment>
<dbReference type="SMART" id="SM00812">
    <property type="entry name" value="Alpha_L_fucos"/>
    <property type="match status" value="1"/>
</dbReference>
<evidence type="ECO:0000313" key="9">
    <source>
        <dbReference type="Proteomes" id="UP000315908"/>
    </source>
</evidence>
<evidence type="ECO:0000256" key="1">
    <source>
        <dbReference type="ARBA" id="ARBA00007951"/>
    </source>
</evidence>
<name>A0A562MLF2_9SPHI</name>
<evidence type="ECO:0000256" key="3">
    <source>
        <dbReference type="ARBA" id="ARBA00022729"/>
    </source>
</evidence>
<reference evidence="8 9" key="1">
    <citation type="journal article" date="2015" name="Stand. Genomic Sci.">
        <title>Genomic Encyclopedia of Bacterial and Archaeal Type Strains, Phase III: the genomes of soil and plant-associated and newly described type strains.</title>
        <authorList>
            <person name="Whitman W.B."/>
            <person name="Woyke T."/>
            <person name="Klenk H.P."/>
            <person name="Zhou Y."/>
            <person name="Lilburn T.G."/>
            <person name="Beck B.J."/>
            <person name="De Vos P."/>
            <person name="Vandamme P."/>
            <person name="Eisen J.A."/>
            <person name="Garrity G."/>
            <person name="Hugenholtz P."/>
            <person name="Kyrpides N.C."/>
        </authorList>
    </citation>
    <scope>NUCLEOTIDE SEQUENCE [LARGE SCALE GENOMIC DNA]</scope>
    <source>
        <strain evidence="8 9">CGMCC 1.6855</strain>
    </source>
</reference>